<dbReference type="InterPro" id="IPR050223">
    <property type="entry name" value="D-isomer_2-hydroxyacid_DH"/>
</dbReference>
<dbReference type="AlphaFoldDB" id="A0A139SSX3"/>
<dbReference type="InterPro" id="IPR029753">
    <property type="entry name" value="D-isomer_DH_CS"/>
</dbReference>
<accession>A0A139SSX3</accession>
<dbReference type="OrthoDB" id="9805416at2"/>
<dbReference type="InterPro" id="IPR006140">
    <property type="entry name" value="D-isomer_DH_NAD-bd"/>
</dbReference>
<reference evidence="5" key="1">
    <citation type="submission" date="2016-02" db="EMBL/GenBank/DDBJ databases">
        <authorList>
            <person name="Sanders J.G."/>
            <person name="Lin J.Y."/>
            <person name="Wertz J.T."/>
            <person name="Russell J.A."/>
            <person name="Moreau C.S."/>
            <person name="Powell S."/>
        </authorList>
    </citation>
    <scope>NUCLEOTIDE SEQUENCE [LARGE SCALE GENOMIC DNA]</scope>
    <source>
        <strain evidence="5">CAG34</strain>
    </source>
</reference>
<dbReference type="SUPFAM" id="SSF52283">
    <property type="entry name" value="Formate/glycerate dehydrogenase catalytic domain-like"/>
    <property type="match status" value="1"/>
</dbReference>
<dbReference type="Pfam" id="PF02826">
    <property type="entry name" value="2-Hacid_dh_C"/>
    <property type="match status" value="1"/>
</dbReference>
<evidence type="ECO:0000313" key="4">
    <source>
        <dbReference type="EMBL" id="KXU37685.1"/>
    </source>
</evidence>
<keyword evidence="5" id="KW-1185">Reference proteome</keyword>
<dbReference type="PANTHER" id="PTHR10996:SF178">
    <property type="entry name" value="2-HYDROXYACID DEHYDROGENASE YGL185C-RELATED"/>
    <property type="match status" value="1"/>
</dbReference>
<feature type="domain" description="D-isomer specific 2-hydroxyacid dehydrogenase NAD-binding" evidence="3">
    <location>
        <begin position="132"/>
        <end position="301"/>
    </location>
</feature>
<sequence>MNPSLKNSSPTQAVLALSAHALDAAYGPDGLERLRALTKLTATITPAETWREHRDALACAEVIFSGWEAPLMDAEFLDATPNLRAVFYAAGSVRSFVTEEFWRRGIRLANAAAMNAIPVAEYATAALILGLKHVWHYSRAGRAMHSTRAQLPAPATAYRSTIGLISYGAIARLVRERLRSYDLQVLVYDPFLSAADAAQDDMRKADSLDELFATADAISLHTPHLPETEGLIRKPHLEAMRPGAFFLNTARGQIVDEAALIDVLQRRPDLSAVLDVTHPEPPAPDSPLHTLPNVILTPHLAGSIGPECQRMGQAMLDEFERYRDGQPLRWELTPARAAQMA</sequence>
<name>A0A139SSX3_9BACT</name>
<dbReference type="Gene3D" id="3.40.50.720">
    <property type="entry name" value="NAD(P)-binding Rossmann-like Domain"/>
    <property type="match status" value="2"/>
</dbReference>
<dbReference type="InterPro" id="IPR036291">
    <property type="entry name" value="NAD(P)-bd_dom_sf"/>
</dbReference>
<dbReference type="GO" id="GO:0016618">
    <property type="term" value="F:hydroxypyruvate reductase [NAD(P)H] activity"/>
    <property type="evidence" value="ECO:0007669"/>
    <property type="project" value="TreeGrafter"/>
</dbReference>
<protein>
    <recommendedName>
        <fullName evidence="3">D-isomer specific 2-hydroxyacid dehydrogenase NAD-binding domain-containing protein</fullName>
    </recommendedName>
</protein>
<keyword evidence="1" id="KW-0560">Oxidoreductase</keyword>
<dbReference type="STRING" id="1548207.AXK11_00155"/>
<comment type="caution">
    <text evidence="4">The sequence shown here is derived from an EMBL/GenBank/DDBJ whole genome shotgun (WGS) entry which is preliminary data.</text>
</comment>
<evidence type="ECO:0000256" key="2">
    <source>
        <dbReference type="ARBA" id="ARBA00023027"/>
    </source>
</evidence>
<gene>
    <name evidence="4" type="ORF">AXK11_00155</name>
</gene>
<dbReference type="GO" id="GO:0051287">
    <property type="term" value="F:NAD binding"/>
    <property type="evidence" value="ECO:0007669"/>
    <property type="project" value="InterPro"/>
</dbReference>
<dbReference type="RefSeq" id="WP_068628539.1">
    <property type="nucleotide sequence ID" value="NZ_LSZQ01000012.1"/>
</dbReference>
<dbReference type="SUPFAM" id="SSF51735">
    <property type="entry name" value="NAD(P)-binding Rossmann-fold domains"/>
    <property type="match status" value="1"/>
</dbReference>
<dbReference type="GO" id="GO:0005829">
    <property type="term" value="C:cytosol"/>
    <property type="evidence" value="ECO:0007669"/>
    <property type="project" value="TreeGrafter"/>
</dbReference>
<dbReference type="CDD" id="cd12167">
    <property type="entry name" value="2-Hacid_dh_8"/>
    <property type="match status" value="1"/>
</dbReference>
<dbReference type="EMBL" id="LSZQ01000012">
    <property type="protein sequence ID" value="KXU37685.1"/>
    <property type="molecule type" value="Genomic_DNA"/>
</dbReference>
<evidence type="ECO:0000313" key="5">
    <source>
        <dbReference type="Proteomes" id="UP000070058"/>
    </source>
</evidence>
<dbReference type="PANTHER" id="PTHR10996">
    <property type="entry name" value="2-HYDROXYACID DEHYDROGENASE-RELATED"/>
    <property type="match status" value="1"/>
</dbReference>
<dbReference type="PROSITE" id="PS00671">
    <property type="entry name" value="D_2_HYDROXYACID_DH_3"/>
    <property type="match status" value="1"/>
</dbReference>
<dbReference type="GO" id="GO:0030267">
    <property type="term" value="F:glyoxylate reductase (NADPH) activity"/>
    <property type="evidence" value="ECO:0007669"/>
    <property type="project" value="TreeGrafter"/>
</dbReference>
<dbReference type="Proteomes" id="UP000070058">
    <property type="component" value="Unassembled WGS sequence"/>
</dbReference>
<keyword evidence="2" id="KW-0520">NAD</keyword>
<proteinExistence type="predicted"/>
<evidence type="ECO:0000259" key="3">
    <source>
        <dbReference type="Pfam" id="PF02826"/>
    </source>
</evidence>
<organism evidence="4 5">
    <name type="scientific">Cephaloticoccus primus</name>
    <dbReference type="NCBI Taxonomy" id="1548207"/>
    <lineage>
        <taxon>Bacteria</taxon>
        <taxon>Pseudomonadati</taxon>
        <taxon>Verrucomicrobiota</taxon>
        <taxon>Opitutia</taxon>
        <taxon>Opitutales</taxon>
        <taxon>Opitutaceae</taxon>
        <taxon>Cephaloticoccus</taxon>
    </lineage>
</organism>
<evidence type="ECO:0000256" key="1">
    <source>
        <dbReference type="ARBA" id="ARBA00023002"/>
    </source>
</evidence>